<accession>A0A1H3FE54</accession>
<dbReference type="Pfam" id="PF02810">
    <property type="entry name" value="SEC-C"/>
    <property type="match status" value="1"/>
</dbReference>
<evidence type="ECO:0000313" key="1">
    <source>
        <dbReference type="EMBL" id="SDX89246.1"/>
    </source>
</evidence>
<dbReference type="EMBL" id="FNOU01000010">
    <property type="protein sequence ID" value="SDX89246.1"/>
    <property type="molecule type" value="Genomic_DNA"/>
</dbReference>
<dbReference type="Proteomes" id="UP000199652">
    <property type="component" value="Unassembled WGS sequence"/>
</dbReference>
<gene>
    <name evidence="1" type="ORF">SAMN04488579_11024</name>
</gene>
<dbReference type="RefSeq" id="WP_090245041.1">
    <property type="nucleotide sequence ID" value="NZ_FNOU01000010.1"/>
</dbReference>
<dbReference type="NCBIfam" id="NF004088">
    <property type="entry name" value="PRK05590.1"/>
    <property type="match status" value="1"/>
</dbReference>
<dbReference type="Gene3D" id="3.10.450.50">
    <property type="match status" value="1"/>
</dbReference>
<sequence length="168" mass="19178">MSLFEQWKQEIEAHSEDQQDQEAFWKAFCQKEQGIYEDLLGKKEAAITGTVGGFAEQYGMTEAEIMGFLDGISTSLSTEAPVLEDMTSESEFSFTIDFEKLFWNMLAVPAEWLFTLPQWDGILSQEKRDEIFKDFRKRNTVVNDGPKIGRNDPCPCGSGKKYKKCCGR</sequence>
<reference evidence="2" key="1">
    <citation type="submission" date="2016-10" db="EMBL/GenBank/DDBJ databases">
        <authorList>
            <person name="Varghese N."/>
            <person name="Submissions S."/>
        </authorList>
    </citation>
    <scope>NUCLEOTIDE SEQUENCE [LARGE SCALE GENOMIC DNA]</scope>
    <source>
        <strain evidence="2">VPI 5359</strain>
    </source>
</reference>
<dbReference type="PANTHER" id="PTHR33747:SF1">
    <property type="entry name" value="ADENYLATE CYCLASE-ASSOCIATED CAP C-TERMINAL DOMAIN-CONTAINING PROTEIN"/>
    <property type="match status" value="1"/>
</dbReference>
<dbReference type="STRING" id="1528.SAMN04488579_11024"/>
<name>A0A1H3FE54_EUBBA</name>
<protein>
    <submittedName>
        <fullName evidence="1">SEC-C motif-containing protein</fullName>
    </submittedName>
</protein>
<keyword evidence="2" id="KW-1185">Reference proteome</keyword>
<dbReference type="SUPFAM" id="SSF103642">
    <property type="entry name" value="Sec-C motif"/>
    <property type="match status" value="1"/>
</dbReference>
<dbReference type="OrthoDB" id="5872at2"/>
<dbReference type="PANTHER" id="PTHR33747">
    <property type="entry name" value="UPF0225 PROTEIN SCO1677"/>
    <property type="match status" value="1"/>
</dbReference>
<dbReference type="AlphaFoldDB" id="A0A1H3FE54"/>
<dbReference type="InterPro" id="IPR004027">
    <property type="entry name" value="SEC_C_motif"/>
</dbReference>
<organism evidence="1 2">
    <name type="scientific">Eubacterium barkeri</name>
    <name type="common">Clostridium barkeri</name>
    <dbReference type="NCBI Taxonomy" id="1528"/>
    <lineage>
        <taxon>Bacteria</taxon>
        <taxon>Bacillati</taxon>
        <taxon>Bacillota</taxon>
        <taxon>Clostridia</taxon>
        <taxon>Eubacteriales</taxon>
        <taxon>Eubacteriaceae</taxon>
        <taxon>Eubacterium</taxon>
    </lineage>
</organism>
<evidence type="ECO:0000313" key="2">
    <source>
        <dbReference type="Proteomes" id="UP000199652"/>
    </source>
</evidence>
<proteinExistence type="predicted"/>